<reference evidence="1" key="1">
    <citation type="journal article" date="2014" name="Front. Microbiol.">
        <title>High frequency of phylogenetically diverse reductive dehalogenase-homologous genes in deep subseafloor sedimentary metagenomes.</title>
        <authorList>
            <person name="Kawai M."/>
            <person name="Futagami T."/>
            <person name="Toyoda A."/>
            <person name="Takaki Y."/>
            <person name="Nishi S."/>
            <person name="Hori S."/>
            <person name="Arai W."/>
            <person name="Tsubouchi T."/>
            <person name="Morono Y."/>
            <person name="Uchiyama I."/>
            <person name="Ito T."/>
            <person name="Fujiyama A."/>
            <person name="Inagaki F."/>
            <person name="Takami H."/>
        </authorList>
    </citation>
    <scope>NUCLEOTIDE SEQUENCE</scope>
    <source>
        <strain evidence="1">Expedition CK06-06</strain>
    </source>
</reference>
<accession>X0V0G3</accession>
<dbReference type="EMBL" id="BARS01028709">
    <property type="protein sequence ID" value="GAG11584.1"/>
    <property type="molecule type" value="Genomic_DNA"/>
</dbReference>
<protein>
    <submittedName>
        <fullName evidence="1">Uncharacterized protein</fullName>
    </submittedName>
</protein>
<comment type="caution">
    <text evidence="1">The sequence shown here is derived from an EMBL/GenBank/DDBJ whole genome shotgun (WGS) entry which is preliminary data.</text>
</comment>
<sequence>MRIEFSAFLRRRSNSNTYYLVVPSDYIRTWEHVKGELPVNQQVRVEVEL</sequence>
<name>X0V0G3_9ZZZZ</name>
<proteinExistence type="predicted"/>
<gene>
    <name evidence="1" type="ORF">S01H1_44972</name>
</gene>
<organism evidence="1">
    <name type="scientific">marine sediment metagenome</name>
    <dbReference type="NCBI Taxonomy" id="412755"/>
    <lineage>
        <taxon>unclassified sequences</taxon>
        <taxon>metagenomes</taxon>
        <taxon>ecological metagenomes</taxon>
    </lineage>
</organism>
<dbReference type="AlphaFoldDB" id="X0V0G3"/>
<evidence type="ECO:0000313" key="1">
    <source>
        <dbReference type="EMBL" id="GAG11584.1"/>
    </source>
</evidence>